<dbReference type="Proteomes" id="UP001232536">
    <property type="component" value="Unassembled WGS sequence"/>
</dbReference>
<dbReference type="EMBL" id="JAUQYP010000001">
    <property type="protein sequence ID" value="MDO8106127.1"/>
    <property type="molecule type" value="Genomic_DNA"/>
</dbReference>
<protein>
    <recommendedName>
        <fullName evidence="3">Flagellar protein FliT</fullName>
    </recommendedName>
</protein>
<name>A0ABT9D5P9_9CELL</name>
<accession>A0ABT9D5P9</accession>
<proteinExistence type="predicted"/>
<keyword evidence="2" id="KW-1185">Reference proteome</keyword>
<evidence type="ECO:0008006" key="3">
    <source>
        <dbReference type="Google" id="ProtNLM"/>
    </source>
</evidence>
<dbReference type="RefSeq" id="WP_304599817.1">
    <property type="nucleotide sequence ID" value="NZ_JAUQYP010000001.1"/>
</dbReference>
<gene>
    <name evidence="1" type="ORF">Q6348_02820</name>
</gene>
<comment type="caution">
    <text evidence="1">The sequence shown here is derived from an EMBL/GenBank/DDBJ whole genome shotgun (WGS) entry which is preliminary data.</text>
</comment>
<evidence type="ECO:0000313" key="1">
    <source>
        <dbReference type="EMBL" id="MDO8106127.1"/>
    </source>
</evidence>
<evidence type="ECO:0000313" key="2">
    <source>
        <dbReference type="Proteomes" id="UP001232536"/>
    </source>
</evidence>
<sequence>MTFDDAWREALDALELDLVVAEEMLTLDRIAENPPDRWAPPSHLGPMPAALADRARAILNRQLEVSRRLAEAAALSRRQLAATRTLRGRAESAPVYVDLPA</sequence>
<organism evidence="1 2">
    <name type="scientific">Actinotalea lenta</name>
    <dbReference type="NCBI Taxonomy" id="3064654"/>
    <lineage>
        <taxon>Bacteria</taxon>
        <taxon>Bacillati</taxon>
        <taxon>Actinomycetota</taxon>
        <taxon>Actinomycetes</taxon>
        <taxon>Micrococcales</taxon>
        <taxon>Cellulomonadaceae</taxon>
        <taxon>Actinotalea</taxon>
    </lineage>
</organism>
<reference evidence="1 2" key="1">
    <citation type="submission" date="2023-07" db="EMBL/GenBank/DDBJ databases">
        <title>Description of novel actinomycetes strains, isolated from tidal flat sediment.</title>
        <authorList>
            <person name="Lu C."/>
        </authorList>
    </citation>
    <scope>NUCLEOTIDE SEQUENCE [LARGE SCALE GENOMIC DNA]</scope>
    <source>
        <strain evidence="1 2">SYSU T00b441</strain>
    </source>
</reference>